<evidence type="ECO:0000313" key="1">
    <source>
        <dbReference type="EMBL" id="CNU18877.1"/>
    </source>
</evidence>
<evidence type="ECO:0000313" key="2">
    <source>
        <dbReference type="Proteomes" id="UP000042394"/>
    </source>
</evidence>
<dbReference type="AlphaFoldDB" id="A0A655CLY7"/>
<dbReference type="EMBL" id="CQPD01000018">
    <property type="protein sequence ID" value="CNU18877.1"/>
    <property type="molecule type" value="Genomic_DNA"/>
</dbReference>
<protein>
    <submittedName>
        <fullName evidence="1">Uncharacterized protein</fullName>
    </submittedName>
</protein>
<gene>
    <name evidence="1" type="ORF">ERS008207_02063</name>
</gene>
<organism evidence="1 2">
    <name type="scientific">Salmonella enterica subsp. enterica serovar Bovismorbificans</name>
    <dbReference type="NCBI Taxonomy" id="58097"/>
    <lineage>
        <taxon>Bacteria</taxon>
        <taxon>Pseudomonadati</taxon>
        <taxon>Pseudomonadota</taxon>
        <taxon>Gammaproteobacteria</taxon>
        <taxon>Enterobacterales</taxon>
        <taxon>Enterobacteriaceae</taxon>
        <taxon>Salmonella</taxon>
    </lineage>
</organism>
<reference evidence="1 2" key="1">
    <citation type="submission" date="2015-03" db="EMBL/GenBank/DDBJ databases">
        <authorList>
            <consortium name="Pathogen Informatics"/>
        </authorList>
    </citation>
    <scope>NUCLEOTIDE SEQUENCE [LARGE SCALE GENOMIC DNA]</scope>
    <source>
        <strain evidence="1 2">D4891</strain>
    </source>
</reference>
<accession>A0A655CLY7</accession>
<sequence>MIKAIKRLFGRFDGLTHFPVVVAAFNVQFGQETDGFHRTSIIQSIYRFLNNLLILTFIKLALFAATNEEDSLGKNVRNMVQQQSLPRFSFQFAATQQCADVSVANFVELFCNRRKATRFKDAHDNAGTPLFLRATAFYTELHALCS</sequence>
<name>A0A655CLY7_SALET</name>
<proteinExistence type="predicted"/>
<dbReference type="Proteomes" id="UP000042394">
    <property type="component" value="Unassembled WGS sequence"/>
</dbReference>